<reference evidence="1 2" key="1">
    <citation type="submission" date="2024-01" db="EMBL/GenBank/DDBJ databases">
        <title>Mesobacterium rodlantinim sp. nov., isolated from shallow sea hydrothermal systems off Kueishantao Island.</title>
        <authorList>
            <person name="Su Z."/>
            <person name="Tang K."/>
        </authorList>
    </citation>
    <scope>NUCLEOTIDE SEQUENCE [LARGE SCALE GENOMIC DNA]</scope>
    <source>
        <strain evidence="1 2">TK19101</strain>
    </source>
</reference>
<gene>
    <name evidence="1" type="ORF">VK792_05735</name>
</gene>
<comment type="caution">
    <text evidence="1">The sequence shown here is derived from an EMBL/GenBank/DDBJ whole genome shotgun (WGS) entry which is preliminary data.</text>
</comment>
<name>A0ABU6HE85_9RHOB</name>
<evidence type="ECO:0000313" key="1">
    <source>
        <dbReference type="EMBL" id="MEC3860778.1"/>
    </source>
</evidence>
<dbReference type="RefSeq" id="WP_326296401.1">
    <property type="nucleotide sequence ID" value="NZ_JAYLLH010000005.1"/>
</dbReference>
<keyword evidence="2" id="KW-1185">Reference proteome</keyword>
<sequence length="328" mass="36793">MSCKVAPVDLRGSLGLMRRRGIVHLMADLPAVEAQRGDLRFYLSEAQTQPNHFAGKPEPETLNRAIGRALAKLMSARGLTDLETAPRAALAELYVFCSVMRSTPGEAGRLSAAFVNPYQVLTIRDHLMTLHATRLRFERQRDTFEATRAIWLMRNGVKGLRLRDSLERMAMPDPDLWHHIVLEHDATCPGQREAALWCVQQSACDRATVAGFLVNTALNGSLKRAVRQGDAGFVRSVRRVIELWNAGWYCNHELALDPPDRVEQTRDTVLATLDKVACDLGGDPWPVPHGLFIRYEGRAVRRRDNWCLMTGTLLSPPKYEDYVDPIAA</sequence>
<protein>
    <submittedName>
        <fullName evidence="1">Uncharacterized protein</fullName>
    </submittedName>
</protein>
<dbReference type="Proteomes" id="UP001348149">
    <property type="component" value="Unassembled WGS sequence"/>
</dbReference>
<proteinExistence type="predicted"/>
<dbReference type="EMBL" id="JAYLLH010000005">
    <property type="protein sequence ID" value="MEC3860778.1"/>
    <property type="molecule type" value="Genomic_DNA"/>
</dbReference>
<organism evidence="1 2">
    <name type="scientific">Mesobacterium hydrothermale</name>
    <dbReference type="NCBI Taxonomy" id="3111907"/>
    <lineage>
        <taxon>Bacteria</taxon>
        <taxon>Pseudomonadati</taxon>
        <taxon>Pseudomonadota</taxon>
        <taxon>Alphaproteobacteria</taxon>
        <taxon>Rhodobacterales</taxon>
        <taxon>Roseobacteraceae</taxon>
        <taxon>Mesobacterium</taxon>
    </lineage>
</organism>
<accession>A0ABU6HE85</accession>
<evidence type="ECO:0000313" key="2">
    <source>
        <dbReference type="Proteomes" id="UP001348149"/>
    </source>
</evidence>